<gene>
    <name evidence="1" type="ORF">BCR42DRAFT_18023</name>
</gene>
<accession>A0A1X2J2B1</accession>
<dbReference type="OrthoDB" id="2286180at2759"/>
<proteinExistence type="predicted"/>
<dbReference type="AlphaFoldDB" id="A0A1X2J2B1"/>
<evidence type="ECO:0000313" key="2">
    <source>
        <dbReference type="Proteomes" id="UP000193560"/>
    </source>
</evidence>
<organism evidence="1 2">
    <name type="scientific">Absidia repens</name>
    <dbReference type="NCBI Taxonomy" id="90262"/>
    <lineage>
        <taxon>Eukaryota</taxon>
        <taxon>Fungi</taxon>
        <taxon>Fungi incertae sedis</taxon>
        <taxon>Mucoromycota</taxon>
        <taxon>Mucoromycotina</taxon>
        <taxon>Mucoromycetes</taxon>
        <taxon>Mucorales</taxon>
        <taxon>Cunninghamellaceae</taxon>
        <taxon>Absidia</taxon>
    </lineage>
</organism>
<dbReference type="Proteomes" id="UP000193560">
    <property type="component" value="Unassembled WGS sequence"/>
</dbReference>
<comment type="caution">
    <text evidence="1">The sequence shown here is derived from an EMBL/GenBank/DDBJ whole genome shotgun (WGS) entry which is preliminary data.</text>
</comment>
<evidence type="ECO:0000313" key="1">
    <source>
        <dbReference type="EMBL" id="ORZ25979.1"/>
    </source>
</evidence>
<dbReference type="EMBL" id="MCGE01000001">
    <property type="protein sequence ID" value="ORZ25979.1"/>
    <property type="molecule type" value="Genomic_DNA"/>
</dbReference>
<keyword evidence="2" id="KW-1185">Reference proteome</keyword>
<reference evidence="1 2" key="1">
    <citation type="submission" date="2016-07" db="EMBL/GenBank/DDBJ databases">
        <title>Pervasive Adenine N6-methylation of Active Genes in Fungi.</title>
        <authorList>
            <consortium name="DOE Joint Genome Institute"/>
            <person name="Mondo S.J."/>
            <person name="Dannebaum R.O."/>
            <person name="Kuo R.C."/>
            <person name="Labutti K."/>
            <person name="Haridas S."/>
            <person name="Kuo A."/>
            <person name="Salamov A."/>
            <person name="Ahrendt S.R."/>
            <person name="Lipzen A."/>
            <person name="Sullivan W."/>
            <person name="Andreopoulos W.B."/>
            <person name="Clum A."/>
            <person name="Lindquist E."/>
            <person name="Daum C."/>
            <person name="Ramamoorthy G.K."/>
            <person name="Gryganskyi A."/>
            <person name="Culley D."/>
            <person name="Magnuson J.K."/>
            <person name="James T.Y."/>
            <person name="O'Malley M.A."/>
            <person name="Stajich J.E."/>
            <person name="Spatafora J.W."/>
            <person name="Visel A."/>
            <person name="Grigoriev I.V."/>
        </authorList>
    </citation>
    <scope>NUCLEOTIDE SEQUENCE [LARGE SCALE GENOMIC DNA]</scope>
    <source>
        <strain evidence="1 2">NRRL 1336</strain>
    </source>
</reference>
<sequence>MSLQNDLELIYLRESYMKNPSHSNMLSCMNSNTSTTSDDIQQVDHSNNFSIKWALKQWFSDKSTTHSRTNDTSQLIRSPSCQLSKPNDNLNRLVSFHL</sequence>
<protein>
    <submittedName>
        <fullName evidence="1">Uncharacterized protein</fullName>
    </submittedName>
</protein>
<name>A0A1X2J2B1_9FUNG</name>